<gene>
    <name evidence="5" type="ORF">QYE76_066587</name>
</gene>
<feature type="domain" description="CCHC-type" evidence="3">
    <location>
        <begin position="132"/>
        <end position="145"/>
    </location>
</feature>
<dbReference type="InterPro" id="IPR001878">
    <property type="entry name" value="Znf_CCHC"/>
</dbReference>
<sequence>MAEGRTPRSRRWSDIADEEDEEMAISEASSKRSYSDVVKDGSPSPVRVASPEVLQRGGASSSRPQAVRRLASVVSRPVPPRVAGGGAQQGHGGAQMGHGGRRGPLPKRQRHRAPLPSFVVPPGVPAGFAGLCFNCAEPGHVAGMCTGPRRCLNCKSENHVARNCTLPVAPVAGDVAVGAPPPPRGGPPPQARLPAPVADSLPDAGAQGERYRIPARQRLGTRGGSPPPPPPPALQGRLGDRGAPATETPYERGLRVERAIRAEPPLRPEERAQGLGFRDREAVREQMLRGAALRSVAEIVAEVEEARPARERGIIYRTQEVEGAERALRWGLVAFVSGTRRLVSGAAASAAILERFPELDGHFSVHTFWPAELLLVFDSRAKRDTLLTSAANPFDGRDFSLRFGVWNRQLQATRRCFRYRVHLEVVGVPPIAWSMDTAKTILGSSGWVERLGSETASRANLGTFCITAWTDDLASLPRSKQLWLAEPLRFGGDDDDLLLPVEALVPEEVALLAYEAAVHIVHVEDTVAADTRSSNSSAPGPGPDGGDAGGSDSSRRQGPPPDDRRQPPASRGEPAAARGHRWRGGAERRVALGHTTSVLPWPSAPVDDGAPRLAVAAPVRTYEGWQREPRVLGLRPVEPAAALARGGDDGSVGGFEGFDLESNPAPSSRSVHDSSSSSASIQPSSPRGWPNAQPVLWAADGDPLSPRGPLSPTGSVGSLDSWCSGYKPYSGSPLSLFTVEMSATPPAVVRAVEVEEGEIVEDGVDCRLPPVQAPAIATQTPPPVVTPAATPTPVVTPAATPTGSGSVDLRCGLAAFREKCRLKRASLLPRPPPRKRGRSALPPLWSAGVRGWLAAVGTRGGILLAWKSSVVSLSNPHYSNNAITARVGAHGDAGWWFTGVYGPQLEADKCLFLQEIRDIRDLHPGPWAVAGDFNLIVDAVDKNNTNLNRRMMGKFRRLLTEMELKELYLNGRRYTWSNERERATLERLDRVFSTVDWEVMFPSSFLSAMGSSTSDHCPLLLNLAMDMRVGRRFRFEAFWPKANGFLETVEKAWSEGPVVVNPFKRLAAKLAATAKALTSWSDRFIGNNKRQILLANELILRLDVAMESRQLSLEERAFRRLLKRKLLGLASLERTIARQRSRITWLAEGDACTKFFHLHANHRRRKNFIAQLSVDGTLVAEQDKKAEAVDSFYGDLLGAAPERDFSLDLGFLGVQTHDLSELDRPFTEEEIWDVVRSQELDKAPGPDGFSGRFYVACWPIIKLDVMAAFQSLWEGDCRGLHVANQALVSLLPKRADAVEVKDFRPIRLIHSVAKLMAKVLSSRLAPRMGELVGPQQSAFIRGRCLHDNFQLVHYTARKLHALKRDAILLKLDITKAFDTVDWAFLLEVMARLGFGRKWITMVGGLLSSASTRVLVNGQAGALIFNRRGLRQGDPLSPLLFDTVMDVLHHMFVRAADVGLLTELSPSGFRHRTSMYADDVVTFIRPTRLDLQTCAQIVEDFGVASGLRTNLAKCSLHPIRCSQEQVDLARSILGCGVASFPFKYLGLPLGLRKVTAAQLQPVVDSAANRLQPWCANLLTRGGRTILVQTTLSAIPVHAMMSLDIPPKVDPAKAWAEFNIQLPSLCTAISDAAICFTVGNGDRARFWMDRWLDGAKVAEIAPNVVSMVSRRRAAACSVREGLSGQWLRDCGPDMSAEALPEFFLLWQRLANFHLDPEREDLPLWRWSPDGCYSAKSAYGAFFAGQVRAPISDEIWLSRAPYSCKFFAWLAAKNRCWTADRLQRRGLPRPPACPLCDQEPESLQHLLLGCVVSREVWFWALRCWGKENWLPAADTELLEWWSSRTCPAAHRRDMWTAIILVFWCIWRHRNVVVFNGVAASQFTIRDRISVEFDRWRLAKLFRGTLFAFLDPSLLPWQLGE</sequence>
<feature type="compositionally biased region" description="Gly residues" evidence="2">
    <location>
        <begin position="83"/>
        <end position="98"/>
    </location>
</feature>
<dbReference type="PANTHER" id="PTHR33116:SF78">
    <property type="entry name" value="OS12G0587133 PROTEIN"/>
    <property type="match status" value="1"/>
</dbReference>
<evidence type="ECO:0000256" key="1">
    <source>
        <dbReference type="PROSITE-ProRule" id="PRU00047"/>
    </source>
</evidence>
<dbReference type="PROSITE" id="PS50878">
    <property type="entry name" value="RT_POL"/>
    <property type="match status" value="1"/>
</dbReference>
<dbReference type="InterPro" id="IPR005135">
    <property type="entry name" value="Endo/exonuclease/phosphatase"/>
</dbReference>
<feature type="region of interest" description="Disordered" evidence="2">
    <location>
        <begin position="529"/>
        <end position="584"/>
    </location>
</feature>
<dbReference type="InterPro" id="IPR043502">
    <property type="entry name" value="DNA/RNA_pol_sf"/>
</dbReference>
<accession>A0AAD8WC88</accession>
<evidence type="ECO:0000313" key="6">
    <source>
        <dbReference type="Proteomes" id="UP001231189"/>
    </source>
</evidence>
<name>A0AAD8WC88_LOLMU</name>
<dbReference type="CDD" id="cd01650">
    <property type="entry name" value="RT_nLTR_like"/>
    <property type="match status" value="1"/>
</dbReference>
<dbReference type="InterPro" id="IPR000477">
    <property type="entry name" value="RT_dom"/>
</dbReference>
<feature type="region of interest" description="Disordered" evidence="2">
    <location>
        <begin position="1"/>
        <end position="108"/>
    </location>
</feature>
<dbReference type="SUPFAM" id="SSF57756">
    <property type="entry name" value="Retrovirus zinc finger-like domains"/>
    <property type="match status" value="1"/>
</dbReference>
<keyword evidence="1" id="KW-0863">Zinc-finger</keyword>
<dbReference type="GO" id="GO:0003824">
    <property type="term" value="F:catalytic activity"/>
    <property type="evidence" value="ECO:0007669"/>
    <property type="project" value="InterPro"/>
</dbReference>
<feature type="region of interest" description="Disordered" evidence="2">
    <location>
        <begin position="175"/>
        <end position="254"/>
    </location>
</feature>
<comment type="caution">
    <text evidence="5">The sequence shown here is derived from an EMBL/GenBank/DDBJ whole genome shotgun (WGS) entry which is preliminary data.</text>
</comment>
<evidence type="ECO:0000313" key="5">
    <source>
        <dbReference type="EMBL" id="KAK1648782.1"/>
    </source>
</evidence>
<feature type="compositionally biased region" description="Low complexity" evidence="2">
    <location>
        <begin position="67"/>
        <end position="76"/>
    </location>
</feature>
<dbReference type="SMART" id="SM00343">
    <property type="entry name" value="ZnF_C2HC"/>
    <property type="match status" value="2"/>
</dbReference>
<dbReference type="GO" id="GO:0003676">
    <property type="term" value="F:nucleic acid binding"/>
    <property type="evidence" value="ECO:0007669"/>
    <property type="project" value="InterPro"/>
</dbReference>
<dbReference type="GO" id="GO:0008270">
    <property type="term" value="F:zinc ion binding"/>
    <property type="evidence" value="ECO:0007669"/>
    <property type="project" value="UniProtKB-KW"/>
</dbReference>
<organism evidence="5 6">
    <name type="scientific">Lolium multiflorum</name>
    <name type="common">Italian ryegrass</name>
    <name type="synonym">Lolium perenne subsp. multiflorum</name>
    <dbReference type="NCBI Taxonomy" id="4521"/>
    <lineage>
        <taxon>Eukaryota</taxon>
        <taxon>Viridiplantae</taxon>
        <taxon>Streptophyta</taxon>
        <taxon>Embryophyta</taxon>
        <taxon>Tracheophyta</taxon>
        <taxon>Spermatophyta</taxon>
        <taxon>Magnoliopsida</taxon>
        <taxon>Liliopsida</taxon>
        <taxon>Poales</taxon>
        <taxon>Poaceae</taxon>
        <taxon>BOP clade</taxon>
        <taxon>Pooideae</taxon>
        <taxon>Poodae</taxon>
        <taxon>Poeae</taxon>
        <taxon>Poeae Chloroplast Group 2 (Poeae type)</taxon>
        <taxon>Loliodinae</taxon>
        <taxon>Loliinae</taxon>
        <taxon>Lolium</taxon>
    </lineage>
</organism>
<dbReference type="Pfam" id="PF13966">
    <property type="entry name" value="zf-RVT"/>
    <property type="match status" value="1"/>
</dbReference>
<feature type="region of interest" description="Disordered" evidence="2">
    <location>
        <begin position="643"/>
        <end position="716"/>
    </location>
</feature>
<evidence type="ECO:0000259" key="3">
    <source>
        <dbReference type="PROSITE" id="PS50158"/>
    </source>
</evidence>
<dbReference type="Gene3D" id="3.60.10.10">
    <property type="entry name" value="Endonuclease/exonuclease/phosphatase"/>
    <property type="match status" value="1"/>
</dbReference>
<keyword evidence="1" id="KW-0862">Zinc</keyword>
<feature type="compositionally biased region" description="Low complexity" evidence="2">
    <location>
        <begin position="667"/>
        <end position="685"/>
    </location>
</feature>
<dbReference type="InterPro" id="IPR026960">
    <property type="entry name" value="RVT-Znf"/>
</dbReference>
<feature type="compositionally biased region" description="Acidic residues" evidence="2">
    <location>
        <begin position="15"/>
        <end position="24"/>
    </location>
</feature>
<proteinExistence type="predicted"/>
<dbReference type="InterPro" id="IPR036875">
    <property type="entry name" value="Znf_CCHC_sf"/>
</dbReference>
<dbReference type="Pfam" id="PF03372">
    <property type="entry name" value="Exo_endo_phos"/>
    <property type="match status" value="1"/>
</dbReference>
<dbReference type="EMBL" id="JAUUTY010000004">
    <property type="protein sequence ID" value="KAK1648782.1"/>
    <property type="molecule type" value="Genomic_DNA"/>
</dbReference>
<feature type="compositionally biased region" description="Basic residues" evidence="2">
    <location>
        <begin position="99"/>
        <end position="108"/>
    </location>
</feature>
<dbReference type="SUPFAM" id="SSF56219">
    <property type="entry name" value="DNase I-like"/>
    <property type="match status" value="1"/>
</dbReference>
<dbReference type="InterPro" id="IPR036691">
    <property type="entry name" value="Endo/exonu/phosph_ase_sf"/>
</dbReference>
<dbReference type="PROSITE" id="PS50158">
    <property type="entry name" value="ZF_CCHC"/>
    <property type="match status" value="1"/>
</dbReference>
<feature type="domain" description="Reverse transcriptase" evidence="4">
    <location>
        <begin position="1272"/>
        <end position="1548"/>
    </location>
</feature>
<keyword evidence="1" id="KW-0479">Metal-binding</keyword>
<reference evidence="5" key="1">
    <citation type="submission" date="2023-07" db="EMBL/GenBank/DDBJ databases">
        <title>A chromosome-level genome assembly of Lolium multiflorum.</title>
        <authorList>
            <person name="Chen Y."/>
            <person name="Copetti D."/>
            <person name="Kolliker R."/>
            <person name="Studer B."/>
        </authorList>
    </citation>
    <scope>NUCLEOTIDE SEQUENCE</scope>
    <source>
        <strain evidence="5">02402/16</strain>
        <tissue evidence="5">Leaf</tissue>
    </source>
</reference>
<dbReference type="SUPFAM" id="SSF56672">
    <property type="entry name" value="DNA/RNA polymerases"/>
    <property type="match status" value="1"/>
</dbReference>
<keyword evidence="6" id="KW-1185">Reference proteome</keyword>
<dbReference type="Gene3D" id="4.10.60.10">
    <property type="entry name" value="Zinc finger, CCHC-type"/>
    <property type="match status" value="1"/>
</dbReference>
<evidence type="ECO:0000259" key="4">
    <source>
        <dbReference type="PROSITE" id="PS50878"/>
    </source>
</evidence>
<feature type="compositionally biased region" description="Basic and acidic residues" evidence="2">
    <location>
        <begin position="29"/>
        <end position="39"/>
    </location>
</feature>
<feature type="compositionally biased region" description="Pro residues" evidence="2">
    <location>
        <begin position="179"/>
        <end position="191"/>
    </location>
</feature>
<dbReference type="PANTHER" id="PTHR33116">
    <property type="entry name" value="REVERSE TRANSCRIPTASE ZINC-BINDING DOMAIN-CONTAINING PROTEIN-RELATED-RELATED"/>
    <property type="match status" value="1"/>
</dbReference>
<dbReference type="Pfam" id="PF00078">
    <property type="entry name" value="RVT_1"/>
    <property type="match status" value="1"/>
</dbReference>
<evidence type="ECO:0008006" key="7">
    <source>
        <dbReference type="Google" id="ProtNLM"/>
    </source>
</evidence>
<dbReference type="Proteomes" id="UP001231189">
    <property type="component" value="Unassembled WGS sequence"/>
</dbReference>
<evidence type="ECO:0000256" key="2">
    <source>
        <dbReference type="SAM" id="MobiDB-lite"/>
    </source>
</evidence>
<protein>
    <recommendedName>
        <fullName evidence="7">Reverse transcriptase domain-containing protein</fullName>
    </recommendedName>
</protein>